<name>A0ABU5JLI2_9ACTN</name>
<evidence type="ECO:0000313" key="2">
    <source>
        <dbReference type="Proteomes" id="UP001290101"/>
    </source>
</evidence>
<keyword evidence="2" id="KW-1185">Reference proteome</keyword>
<protein>
    <submittedName>
        <fullName evidence="1">Enoyl-CoA hydratase-related protein</fullName>
    </submittedName>
</protein>
<evidence type="ECO:0000313" key="1">
    <source>
        <dbReference type="EMBL" id="MDZ5493431.1"/>
    </source>
</evidence>
<gene>
    <name evidence="1" type="ORF">U2F25_28875</name>
</gene>
<dbReference type="RefSeq" id="WP_322443023.1">
    <property type="nucleotide sequence ID" value="NZ_JAXOTQ010000046.1"/>
</dbReference>
<sequence>MQELVVEDLGPAVLRAALKQQSRSPGSTLFIQVAGDAWDHRVTDADHSHPAVSKLHALVLAVHAAPGPVVVELQGAVSGLGLALALAADLRVAAPTATFSAGSPDGGALLLAGASRLLADAVGTGVLAQLAWTGAVLRAEEALARGLVGAVSADPEAARALAKQVAALAPSTASALARALRGRAHPDLRTAMEYEAWLAGV</sequence>
<dbReference type="SUPFAM" id="SSF52096">
    <property type="entry name" value="ClpP/crotonase"/>
    <property type="match status" value="1"/>
</dbReference>
<dbReference type="Pfam" id="PF00378">
    <property type="entry name" value="ECH_1"/>
    <property type="match status" value="1"/>
</dbReference>
<proteinExistence type="predicted"/>
<dbReference type="EMBL" id="JAXOTQ010000046">
    <property type="protein sequence ID" value="MDZ5493431.1"/>
    <property type="molecule type" value="Genomic_DNA"/>
</dbReference>
<dbReference type="InterPro" id="IPR001753">
    <property type="entry name" value="Enoyl-CoA_hydra/iso"/>
</dbReference>
<organism evidence="1 2">
    <name type="scientific">Micromonospora sicca</name>
    <dbReference type="NCBI Taxonomy" id="2202420"/>
    <lineage>
        <taxon>Bacteria</taxon>
        <taxon>Bacillati</taxon>
        <taxon>Actinomycetota</taxon>
        <taxon>Actinomycetes</taxon>
        <taxon>Micromonosporales</taxon>
        <taxon>Micromonosporaceae</taxon>
        <taxon>Micromonospora</taxon>
    </lineage>
</organism>
<accession>A0ABU5JLI2</accession>
<dbReference type="PANTHER" id="PTHR11941">
    <property type="entry name" value="ENOYL-COA HYDRATASE-RELATED"/>
    <property type="match status" value="1"/>
</dbReference>
<reference evidence="1 2" key="1">
    <citation type="submission" date="2023-12" db="EMBL/GenBank/DDBJ databases">
        <title>Micromonospora sp. nov., isolated from Atacama Desert.</title>
        <authorList>
            <person name="Carro L."/>
            <person name="Golinska P."/>
            <person name="Klenk H.-P."/>
            <person name="Goodfellow M."/>
        </authorList>
    </citation>
    <scope>NUCLEOTIDE SEQUENCE [LARGE SCALE GENOMIC DNA]</scope>
    <source>
        <strain evidence="1 2">4G53</strain>
    </source>
</reference>
<dbReference type="PANTHER" id="PTHR11941:SF54">
    <property type="entry name" value="ENOYL-COA HYDRATASE, MITOCHONDRIAL"/>
    <property type="match status" value="1"/>
</dbReference>
<dbReference type="Proteomes" id="UP001290101">
    <property type="component" value="Unassembled WGS sequence"/>
</dbReference>
<dbReference type="Gene3D" id="3.90.226.10">
    <property type="entry name" value="2-enoyl-CoA Hydratase, Chain A, domain 1"/>
    <property type="match status" value="1"/>
</dbReference>
<comment type="caution">
    <text evidence="1">The sequence shown here is derived from an EMBL/GenBank/DDBJ whole genome shotgun (WGS) entry which is preliminary data.</text>
</comment>
<dbReference type="InterPro" id="IPR029045">
    <property type="entry name" value="ClpP/crotonase-like_dom_sf"/>
</dbReference>